<dbReference type="Proteomes" id="UP001445076">
    <property type="component" value="Unassembled WGS sequence"/>
</dbReference>
<keyword evidence="2" id="KW-1185">Reference proteome</keyword>
<evidence type="ECO:0000313" key="2">
    <source>
        <dbReference type="Proteomes" id="UP001445076"/>
    </source>
</evidence>
<evidence type="ECO:0000313" key="1">
    <source>
        <dbReference type="EMBL" id="KAK8721281.1"/>
    </source>
</evidence>
<organism evidence="1 2">
    <name type="scientific">Cherax quadricarinatus</name>
    <name type="common">Australian red claw crayfish</name>
    <dbReference type="NCBI Taxonomy" id="27406"/>
    <lineage>
        <taxon>Eukaryota</taxon>
        <taxon>Metazoa</taxon>
        <taxon>Ecdysozoa</taxon>
        <taxon>Arthropoda</taxon>
        <taxon>Crustacea</taxon>
        <taxon>Multicrustacea</taxon>
        <taxon>Malacostraca</taxon>
        <taxon>Eumalacostraca</taxon>
        <taxon>Eucarida</taxon>
        <taxon>Decapoda</taxon>
        <taxon>Pleocyemata</taxon>
        <taxon>Astacidea</taxon>
        <taxon>Parastacoidea</taxon>
        <taxon>Parastacidae</taxon>
        <taxon>Cherax</taxon>
    </lineage>
</organism>
<dbReference type="EMBL" id="JARKIK010000110">
    <property type="protein sequence ID" value="KAK8721281.1"/>
    <property type="molecule type" value="Genomic_DNA"/>
</dbReference>
<sequence>HNTALPGLTTLPRQGSQHCLARVHNTASPGFTTLPRQGSQHCLARVHNTASPQNCSEKFMNFIYTIIIFRNLQEIRSLLPFLKHLFHSKAIITHTGLVLAHACKNIELENYWFSL</sequence>
<proteinExistence type="predicted"/>
<gene>
    <name evidence="1" type="ORF">OTU49_012853</name>
</gene>
<name>A0AAW0VYD0_CHEQU</name>
<comment type="caution">
    <text evidence="1">The sequence shown here is derived from an EMBL/GenBank/DDBJ whole genome shotgun (WGS) entry which is preliminary data.</text>
</comment>
<feature type="non-terminal residue" evidence="1">
    <location>
        <position position="1"/>
    </location>
</feature>
<protein>
    <submittedName>
        <fullName evidence="1">Uncharacterized protein</fullName>
    </submittedName>
</protein>
<reference evidence="1 2" key="1">
    <citation type="journal article" date="2024" name="BMC Genomics">
        <title>Genome assembly of redclaw crayfish (Cherax quadricarinatus) provides insights into its immune adaptation and hypoxia tolerance.</title>
        <authorList>
            <person name="Liu Z."/>
            <person name="Zheng J."/>
            <person name="Li H."/>
            <person name="Fang K."/>
            <person name="Wang S."/>
            <person name="He J."/>
            <person name="Zhou D."/>
            <person name="Weng S."/>
            <person name="Chi M."/>
            <person name="Gu Z."/>
            <person name="He J."/>
            <person name="Li F."/>
            <person name="Wang M."/>
        </authorList>
    </citation>
    <scope>NUCLEOTIDE SEQUENCE [LARGE SCALE GENOMIC DNA]</scope>
    <source>
        <strain evidence="1">ZL_2023a</strain>
    </source>
</reference>
<accession>A0AAW0VYD0</accession>
<dbReference type="AlphaFoldDB" id="A0AAW0VYD0"/>